<dbReference type="PROSITE" id="PS51767">
    <property type="entry name" value="PEPTIDASE_A1"/>
    <property type="match status" value="1"/>
</dbReference>
<keyword evidence="2 4" id="KW-1015">Disulfide bond</keyword>
<evidence type="ECO:0000256" key="3">
    <source>
        <dbReference type="PIRSR" id="PIRSR601461-1"/>
    </source>
</evidence>
<dbReference type="WBParaSite" id="ECPE_0001153501-mRNA-1">
    <property type="protein sequence ID" value="ECPE_0001153501-mRNA-1"/>
    <property type="gene ID" value="ECPE_0001153501"/>
</dbReference>
<comment type="similarity">
    <text evidence="1 5">Belongs to the peptidase A1 family.</text>
</comment>
<feature type="domain" description="Peptidase A1" evidence="6">
    <location>
        <begin position="11"/>
        <end position="325"/>
    </location>
</feature>
<dbReference type="InterPro" id="IPR021109">
    <property type="entry name" value="Peptidase_aspartic_dom_sf"/>
</dbReference>
<dbReference type="Pfam" id="PF00026">
    <property type="entry name" value="Asp"/>
    <property type="match status" value="1"/>
</dbReference>
<dbReference type="PANTHER" id="PTHR47966">
    <property type="entry name" value="BETA-SITE APP-CLEAVING ENZYME, ISOFORM A-RELATED"/>
    <property type="match status" value="1"/>
</dbReference>
<dbReference type="InterPro" id="IPR001969">
    <property type="entry name" value="Aspartic_peptidase_AS"/>
</dbReference>
<dbReference type="FunFam" id="2.40.70.10:FF:000044">
    <property type="entry name" value="Lysosomal aspartic protease"/>
    <property type="match status" value="1"/>
</dbReference>
<dbReference type="PANTHER" id="PTHR47966:SF51">
    <property type="entry name" value="BETA-SITE APP-CLEAVING ENZYME, ISOFORM A-RELATED"/>
    <property type="match status" value="1"/>
</dbReference>
<feature type="active site" evidence="3">
    <location>
        <position position="215"/>
    </location>
</feature>
<name>A0A183AX15_9TREM</name>
<evidence type="ECO:0000256" key="1">
    <source>
        <dbReference type="ARBA" id="ARBA00007447"/>
    </source>
</evidence>
<dbReference type="GO" id="GO:0004190">
    <property type="term" value="F:aspartic-type endopeptidase activity"/>
    <property type="evidence" value="ECO:0007669"/>
    <property type="project" value="UniProtKB-KW"/>
</dbReference>
<sequence length="369" mass="40575">HTKKYSIQAQYYGEIGIGTPPQKFNVIFDTGSSNLWVPSKRCSYTSWACWLHNKYNYAASSTYVPNGTVFDIQYGTGSVSGFISVDTFEIGGVNVKQQPFGEAIKEPGIVFVFAKFDGILGMGFRSISVGGAITVFENMVNQGLLPEPVFSFYLNRNASDPVGGELLLGGIDPKYYTGEITYVPVTHEAYWQFKVDKMEFPGVSICADGCQAIADTGTSLIAGPKKEVEALNEQMGGTWIPGGTYIINCDRMSSLSPVTFHIGGRKMVLEPEDYIMKMSNMGKTVCISGFIGMDIPAGPLWILGDTFIGKYYTVFDLGKKRLGFATTKTQSTRELPLSVPMVRLQPSVRRHESATGLPKNLLTFWHLLN</sequence>
<evidence type="ECO:0000313" key="8">
    <source>
        <dbReference type="Proteomes" id="UP000272942"/>
    </source>
</evidence>
<dbReference type="InterPro" id="IPR001461">
    <property type="entry name" value="Aspartic_peptidase_A1"/>
</dbReference>
<dbReference type="PRINTS" id="PR00792">
    <property type="entry name" value="PEPSIN"/>
</dbReference>
<evidence type="ECO:0000256" key="5">
    <source>
        <dbReference type="RuleBase" id="RU000454"/>
    </source>
</evidence>
<evidence type="ECO:0000313" key="9">
    <source>
        <dbReference type="WBParaSite" id="ECPE_0001153501-mRNA-1"/>
    </source>
</evidence>
<evidence type="ECO:0000313" key="7">
    <source>
        <dbReference type="EMBL" id="VDP88581.1"/>
    </source>
</evidence>
<dbReference type="SUPFAM" id="SSF50630">
    <property type="entry name" value="Acid proteases"/>
    <property type="match status" value="1"/>
</dbReference>
<keyword evidence="5" id="KW-0645">Protease</keyword>
<evidence type="ECO:0000259" key="6">
    <source>
        <dbReference type="PROSITE" id="PS51767"/>
    </source>
</evidence>
<dbReference type="FunFam" id="2.40.70.10:FF:000004">
    <property type="entry name" value="Pepsin A"/>
    <property type="match status" value="1"/>
</dbReference>
<reference evidence="9" key="1">
    <citation type="submission" date="2016-06" db="UniProtKB">
        <authorList>
            <consortium name="WormBaseParasite"/>
        </authorList>
    </citation>
    <scope>IDENTIFICATION</scope>
</reference>
<dbReference type="InterPro" id="IPR033121">
    <property type="entry name" value="PEPTIDASE_A1"/>
</dbReference>
<accession>A0A183AX15</accession>
<keyword evidence="5" id="KW-0064">Aspartyl protease</keyword>
<reference evidence="7 8" key="2">
    <citation type="submission" date="2018-11" db="EMBL/GenBank/DDBJ databases">
        <authorList>
            <consortium name="Pathogen Informatics"/>
        </authorList>
    </citation>
    <scope>NUCLEOTIDE SEQUENCE [LARGE SCALE GENOMIC DNA]</scope>
    <source>
        <strain evidence="7 8">Egypt</strain>
    </source>
</reference>
<dbReference type="Gene3D" id="2.40.70.10">
    <property type="entry name" value="Acid Proteases"/>
    <property type="match status" value="2"/>
</dbReference>
<dbReference type="Proteomes" id="UP000272942">
    <property type="component" value="Unassembled WGS sequence"/>
</dbReference>
<dbReference type="Gene3D" id="2.60.40.1960">
    <property type="match status" value="1"/>
</dbReference>
<feature type="active site" evidence="3">
    <location>
        <position position="29"/>
    </location>
</feature>
<dbReference type="AlphaFoldDB" id="A0A183AX15"/>
<dbReference type="OrthoDB" id="771136at2759"/>
<organism evidence="9">
    <name type="scientific">Echinostoma caproni</name>
    <dbReference type="NCBI Taxonomy" id="27848"/>
    <lineage>
        <taxon>Eukaryota</taxon>
        <taxon>Metazoa</taxon>
        <taxon>Spiralia</taxon>
        <taxon>Lophotrochozoa</taxon>
        <taxon>Platyhelminthes</taxon>
        <taxon>Trematoda</taxon>
        <taxon>Digenea</taxon>
        <taxon>Plagiorchiida</taxon>
        <taxon>Echinostomata</taxon>
        <taxon>Echinostomatoidea</taxon>
        <taxon>Echinostomatidae</taxon>
        <taxon>Echinostoma</taxon>
    </lineage>
</organism>
<keyword evidence="8" id="KW-1185">Reference proteome</keyword>
<feature type="disulfide bond" evidence="4">
    <location>
        <begin position="42"/>
        <end position="49"/>
    </location>
</feature>
<gene>
    <name evidence="7" type="ORF">ECPE_LOCUS11500</name>
</gene>
<evidence type="ECO:0000256" key="4">
    <source>
        <dbReference type="PIRSR" id="PIRSR601461-2"/>
    </source>
</evidence>
<dbReference type="EMBL" id="UZAN01050952">
    <property type="protein sequence ID" value="VDP88581.1"/>
    <property type="molecule type" value="Genomic_DNA"/>
</dbReference>
<dbReference type="GO" id="GO:0006508">
    <property type="term" value="P:proteolysis"/>
    <property type="evidence" value="ECO:0007669"/>
    <property type="project" value="UniProtKB-KW"/>
</dbReference>
<evidence type="ECO:0000256" key="2">
    <source>
        <dbReference type="ARBA" id="ARBA00023157"/>
    </source>
</evidence>
<proteinExistence type="inferred from homology"/>
<dbReference type="PROSITE" id="PS00141">
    <property type="entry name" value="ASP_PROTEASE"/>
    <property type="match status" value="2"/>
</dbReference>
<protein>
    <submittedName>
        <fullName evidence="9">Peptidase A1 domain-containing protein</fullName>
    </submittedName>
</protein>
<feature type="disulfide bond" evidence="4">
    <location>
        <begin position="249"/>
        <end position="286"/>
    </location>
</feature>
<feature type="disulfide bond" evidence="4">
    <location>
        <begin position="206"/>
        <end position="210"/>
    </location>
</feature>
<keyword evidence="5" id="KW-0378">Hydrolase</keyword>